<comment type="caution">
    <text evidence="1">The sequence shown here is derived from an EMBL/GenBank/DDBJ whole genome shotgun (WGS) entry which is preliminary data.</text>
</comment>
<protein>
    <recommendedName>
        <fullName evidence="3">Restriction endonuclease</fullName>
    </recommendedName>
</protein>
<evidence type="ECO:0008006" key="3">
    <source>
        <dbReference type="Google" id="ProtNLM"/>
    </source>
</evidence>
<reference evidence="1 2" key="1">
    <citation type="journal article" date="2019" name="Int. J. Syst. Evol. Microbiol.">
        <title>The Global Catalogue of Microorganisms (GCM) 10K type strain sequencing project: providing services to taxonomists for standard genome sequencing and annotation.</title>
        <authorList>
            <consortium name="The Broad Institute Genomics Platform"/>
            <consortium name="The Broad Institute Genome Sequencing Center for Infectious Disease"/>
            <person name="Wu L."/>
            <person name="Ma J."/>
        </authorList>
    </citation>
    <scope>NUCLEOTIDE SEQUENCE [LARGE SCALE GENOMIC DNA]</scope>
    <source>
        <strain evidence="1 2">JCM 12140</strain>
    </source>
</reference>
<keyword evidence="2" id="KW-1185">Reference proteome</keyword>
<dbReference type="Proteomes" id="UP001501742">
    <property type="component" value="Unassembled WGS sequence"/>
</dbReference>
<organism evidence="1 2">
    <name type="scientific">Curtobacterium herbarum</name>
    <dbReference type="NCBI Taxonomy" id="150122"/>
    <lineage>
        <taxon>Bacteria</taxon>
        <taxon>Bacillati</taxon>
        <taxon>Actinomycetota</taxon>
        <taxon>Actinomycetes</taxon>
        <taxon>Micrococcales</taxon>
        <taxon>Microbacteriaceae</taxon>
        <taxon>Curtobacterium</taxon>
    </lineage>
</organism>
<gene>
    <name evidence="1" type="ORF">GCM10009627_30780</name>
</gene>
<evidence type="ECO:0000313" key="2">
    <source>
        <dbReference type="Proteomes" id="UP001501742"/>
    </source>
</evidence>
<name>A0ABN1ZGQ7_9MICO</name>
<accession>A0ABN1ZGQ7</accession>
<proteinExistence type="predicted"/>
<evidence type="ECO:0000313" key="1">
    <source>
        <dbReference type="EMBL" id="GAA1494732.1"/>
    </source>
</evidence>
<sequence length="322" mass="36062">MPPCATPLRTRAVRQTVVMAPAPLEPSYRALQQAAKRDLGLPALSPKLLDCIAGSLAFLRDNATKAPITSKVPGKTYFGFEYGTRASRAINEGFFLDDVDEVVTTVEALLRGEVPSDPLDLHAALYSAAIAFPAVTDITKNGDRKSPGSFLEFFVGHLAATAFDAIPSRQITVPTLDLQMSLPTDFVFDLGPNRSRIHLPVKASTRERVIQVWAHQRVLDGMHGVNRFRGLLVVLAETNRQTADNTVTEVCLPDQWTAYQMYIAQLHRVYYFDVPDKYRKLRERYPFLEVKPFADFFYEYDEIAQPSLSMETQVEQAMAETD</sequence>
<dbReference type="EMBL" id="BAAAJX010000017">
    <property type="protein sequence ID" value="GAA1494732.1"/>
    <property type="molecule type" value="Genomic_DNA"/>
</dbReference>